<dbReference type="Pfam" id="PF00392">
    <property type="entry name" value="GntR"/>
    <property type="match status" value="1"/>
</dbReference>
<dbReference type="Gene3D" id="1.10.10.10">
    <property type="entry name" value="Winged helix-like DNA-binding domain superfamily/Winged helix DNA-binding domain"/>
    <property type="match status" value="1"/>
</dbReference>
<feature type="domain" description="HTH gntR-type" evidence="4">
    <location>
        <begin position="16"/>
        <end position="83"/>
    </location>
</feature>
<keyword evidence="6" id="KW-1185">Reference proteome</keyword>
<dbReference type="EMBL" id="VTOU01000001">
    <property type="protein sequence ID" value="TZG29264.1"/>
    <property type="molecule type" value="Genomic_DNA"/>
</dbReference>
<dbReference type="Gene3D" id="1.20.120.530">
    <property type="entry name" value="GntR ligand-binding domain-like"/>
    <property type="match status" value="1"/>
</dbReference>
<protein>
    <submittedName>
        <fullName evidence="5">GntR family transcriptional regulator</fullName>
    </submittedName>
</protein>
<keyword evidence="1" id="KW-0805">Transcription regulation</keyword>
<dbReference type="PROSITE" id="PS50949">
    <property type="entry name" value="HTH_GNTR"/>
    <property type="match status" value="1"/>
</dbReference>
<dbReference type="Proteomes" id="UP000322077">
    <property type="component" value="Unassembled WGS sequence"/>
</dbReference>
<dbReference type="AlphaFoldDB" id="A0A5D9CC00"/>
<evidence type="ECO:0000256" key="2">
    <source>
        <dbReference type="ARBA" id="ARBA00023125"/>
    </source>
</evidence>
<keyword evidence="2" id="KW-0238">DNA-binding</keyword>
<dbReference type="InterPro" id="IPR036390">
    <property type="entry name" value="WH_DNA-bd_sf"/>
</dbReference>
<proteinExistence type="predicted"/>
<dbReference type="SMART" id="SM00345">
    <property type="entry name" value="HTH_GNTR"/>
    <property type="match status" value="1"/>
</dbReference>
<dbReference type="InterPro" id="IPR008920">
    <property type="entry name" value="TF_FadR/GntR_C"/>
</dbReference>
<evidence type="ECO:0000313" key="5">
    <source>
        <dbReference type="EMBL" id="TZG29264.1"/>
    </source>
</evidence>
<dbReference type="Pfam" id="PF07729">
    <property type="entry name" value="FCD"/>
    <property type="match status" value="1"/>
</dbReference>
<evidence type="ECO:0000259" key="4">
    <source>
        <dbReference type="PROSITE" id="PS50949"/>
    </source>
</evidence>
<dbReference type="RefSeq" id="WP_149520922.1">
    <property type="nucleotide sequence ID" value="NZ_VTOU01000001.1"/>
</dbReference>
<keyword evidence="3" id="KW-0804">Transcription</keyword>
<comment type="caution">
    <text evidence="5">The sequence shown here is derived from an EMBL/GenBank/DDBJ whole genome shotgun (WGS) entry which is preliminary data.</text>
</comment>
<evidence type="ECO:0000256" key="3">
    <source>
        <dbReference type="ARBA" id="ARBA00023163"/>
    </source>
</evidence>
<dbReference type="SUPFAM" id="SSF46785">
    <property type="entry name" value="Winged helix' DNA-binding domain"/>
    <property type="match status" value="1"/>
</dbReference>
<dbReference type="SMART" id="SM00895">
    <property type="entry name" value="FCD"/>
    <property type="match status" value="1"/>
</dbReference>
<accession>A0A5D9CC00</accession>
<dbReference type="PANTHER" id="PTHR43537:SF5">
    <property type="entry name" value="UXU OPERON TRANSCRIPTIONAL REGULATOR"/>
    <property type="match status" value="1"/>
</dbReference>
<dbReference type="InterPro" id="IPR011711">
    <property type="entry name" value="GntR_C"/>
</dbReference>
<dbReference type="GO" id="GO:0003700">
    <property type="term" value="F:DNA-binding transcription factor activity"/>
    <property type="evidence" value="ECO:0007669"/>
    <property type="project" value="InterPro"/>
</dbReference>
<dbReference type="PANTHER" id="PTHR43537">
    <property type="entry name" value="TRANSCRIPTIONAL REGULATOR, GNTR FAMILY"/>
    <property type="match status" value="1"/>
</dbReference>
<organism evidence="5 6">
    <name type="scientific">Sphingomonas montanisoli</name>
    <dbReference type="NCBI Taxonomy" id="2606412"/>
    <lineage>
        <taxon>Bacteria</taxon>
        <taxon>Pseudomonadati</taxon>
        <taxon>Pseudomonadota</taxon>
        <taxon>Alphaproteobacteria</taxon>
        <taxon>Sphingomonadales</taxon>
        <taxon>Sphingomonadaceae</taxon>
        <taxon>Sphingomonas</taxon>
    </lineage>
</organism>
<name>A0A5D9CC00_9SPHN</name>
<gene>
    <name evidence="5" type="ORF">FYJ91_03785</name>
</gene>
<dbReference type="SUPFAM" id="SSF48008">
    <property type="entry name" value="GntR ligand-binding domain-like"/>
    <property type="match status" value="1"/>
</dbReference>
<reference evidence="5 6" key="1">
    <citation type="submission" date="2019-08" db="EMBL/GenBank/DDBJ databases">
        <authorList>
            <person name="Wang G."/>
            <person name="Xu Z."/>
        </authorList>
    </citation>
    <scope>NUCLEOTIDE SEQUENCE [LARGE SCALE GENOMIC DNA]</scope>
    <source>
        <strain evidence="5 6">ZX</strain>
    </source>
</reference>
<dbReference type="GO" id="GO:0003677">
    <property type="term" value="F:DNA binding"/>
    <property type="evidence" value="ECO:0007669"/>
    <property type="project" value="UniProtKB-KW"/>
</dbReference>
<evidence type="ECO:0000256" key="1">
    <source>
        <dbReference type="ARBA" id="ARBA00023015"/>
    </source>
</evidence>
<dbReference type="InterPro" id="IPR036388">
    <property type="entry name" value="WH-like_DNA-bd_sf"/>
</dbReference>
<dbReference type="InterPro" id="IPR000524">
    <property type="entry name" value="Tscrpt_reg_HTH_GntR"/>
</dbReference>
<evidence type="ECO:0000313" key="6">
    <source>
        <dbReference type="Proteomes" id="UP000322077"/>
    </source>
</evidence>
<sequence>MAEDFDLNDASDATHLGASQRVYLGIMEDLEARRMVPGQRLIETDLAKRFNVGRNAVREAIQRLAVRGVIDPSRNKSPAIRCIDLKETLEILDVAAALTGLAAHAAARAFDAAQDQLALDTAMAALENVDTDSGPGHFSRARRQFYRVILSIGGNRELERLFPAIGMHIIYSQFQSPKLQQLRMTDYRAIRDAIVSGNANCAESAARNHVEHVRAIILKSEQE</sequence>